<dbReference type="EMBL" id="AYLO01000128">
    <property type="protein sequence ID" value="ESS69172.1"/>
    <property type="molecule type" value="Genomic_DNA"/>
</dbReference>
<keyword evidence="3" id="KW-1185">Reference proteome</keyword>
<dbReference type="RefSeq" id="WP_023496070.1">
    <property type="nucleotide sequence ID" value="NZ_AYLO01000128.1"/>
</dbReference>
<dbReference type="PANTHER" id="PTHR38731">
    <property type="entry name" value="LIPL45-RELATED LIPOPROTEIN-RELATED"/>
    <property type="match status" value="1"/>
</dbReference>
<dbReference type="eggNOG" id="COG4254">
    <property type="taxonomic scope" value="Bacteria"/>
</dbReference>
<accession>V5BSL7</accession>
<feature type="domain" description="FecR protein" evidence="1">
    <location>
        <begin position="66"/>
        <end position="152"/>
    </location>
</feature>
<organism evidence="2 3">
    <name type="scientific">Methyloglobulus morosus KoM1</name>
    <dbReference type="NCBI Taxonomy" id="1116472"/>
    <lineage>
        <taxon>Bacteria</taxon>
        <taxon>Pseudomonadati</taxon>
        <taxon>Pseudomonadota</taxon>
        <taxon>Gammaproteobacteria</taxon>
        <taxon>Methylococcales</taxon>
        <taxon>Methylococcaceae</taxon>
        <taxon>Methyloglobulus</taxon>
    </lineage>
</organism>
<dbReference type="STRING" id="1116472.MGMO_138c00100"/>
<dbReference type="OrthoDB" id="7028389at2"/>
<evidence type="ECO:0000259" key="1">
    <source>
        <dbReference type="Pfam" id="PF04773"/>
    </source>
</evidence>
<dbReference type="InterPro" id="IPR006860">
    <property type="entry name" value="FecR"/>
</dbReference>
<dbReference type="Proteomes" id="UP000017842">
    <property type="component" value="Unassembled WGS sequence"/>
</dbReference>
<evidence type="ECO:0000313" key="3">
    <source>
        <dbReference type="Proteomes" id="UP000017842"/>
    </source>
</evidence>
<evidence type="ECO:0000313" key="2">
    <source>
        <dbReference type="EMBL" id="ESS69172.1"/>
    </source>
</evidence>
<name>V5BSL7_9GAMM</name>
<dbReference type="AlphaFoldDB" id="V5BSL7"/>
<comment type="caution">
    <text evidence="2">The sequence shown here is derived from an EMBL/GenBank/DDBJ whole genome shotgun (WGS) entry which is preliminary data.</text>
</comment>
<dbReference type="Pfam" id="PF04773">
    <property type="entry name" value="FecR"/>
    <property type="match status" value="1"/>
</dbReference>
<gene>
    <name evidence="2" type="ORF">MGMO_138c00100</name>
</gene>
<proteinExistence type="predicted"/>
<sequence length="155" mass="16577">MIRWGTLTVRQGAGRIILLTLLLFSSEGFSSTERIGLVKTLEPSATIVRKGVEVSLKVGSEIYEGDTILTDSDGTIGITFSDGSMLTAGSSSKVIIDNYLFNLTEKKLTFLSQVLKGSVTFMSGAINKLAPGSVRFKTPTATLGLRGTKIIIEVD</sequence>
<reference evidence="2 3" key="1">
    <citation type="journal article" date="2013" name="Genome Announc.">
        <title>Draft Genome Sequence of the Methanotrophic Gammaproteobacterium Methyloglobulus morosus DSM 22980 Strain KoM1.</title>
        <authorList>
            <person name="Poehlein A."/>
            <person name="Deutzmann J.S."/>
            <person name="Daniel R."/>
            <person name="Simeonova D.D."/>
        </authorList>
    </citation>
    <scope>NUCLEOTIDE SEQUENCE [LARGE SCALE GENOMIC DNA]</scope>
    <source>
        <strain evidence="2 3">KoM1</strain>
    </source>
</reference>
<dbReference type="PANTHER" id="PTHR38731:SF1">
    <property type="entry name" value="FECR PROTEIN DOMAIN-CONTAINING PROTEIN"/>
    <property type="match status" value="1"/>
</dbReference>
<protein>
    <recommendedName>
        <fullName evidence="1">FecR protein domain-containing protein</fullName>
    </recommendedName>
</protein>